<dbReference type="SUPFAM" id="SSF46785">
    <property type="entry name" value="Winged helix' DNA-binding domain"/>
    <property type="match status" value="1"/>
</dbReference>
<feature type="domain" description="Winged helix DNA-binding" evidence="1">
    <location>
        <begin position="40"/>
        <end position="117"/>
    </location>
</feature>
<dbReference type="Gene3D" id="1.10.10.10">
    <property type="entry name" value="Winged helix-like DNA-binding domain superfamily/Winged helix DNA-binding domain"/>
    <property type="match status" value="1"/>
</dbReference>
<proteinExistence type="predicted"/>
<protein>
    <submittedName>
        <fullName evidence="2">MarR family transcriptional regulator</fullName>
    </submittedName>
</protein>
<dbReference type="InterPro" id="IPR036390">
    <property type="entry name" value="WH_DNA-bd_sf"/>
</dbReference>
<dbReference type="KEGG" id="sfz:SFLOR_v1c05500"/>
<dbReference type="Proteomes" id="UP000231823">
    <property type="component" value="Chromosome"/>
</dbReference>
<gene>
    <name evidence="2" type="ORF">SFLOR_v1c05500</name>
</gene>
<dbReference type="EMBL" id="CP025057">
    <property type="protein sequence ID" value="AUB31602.1"/>
    <property type="molecule type" value="Genomic_DNA"/>
</dbReference>
<dbReference type="Pfam" id="PF13601">
    <property type="entry name" value="HTH_34"/>
    <property type="match status" value="1"/>
</dbReference>
<accession>A0A2K8SDU6</accession>
<dbReference type="RefSeq" id="WP_100916587.1">
    <property type="nucleotide sequence ID" value="NZ_CP025057.1"/>
</dbReference>
<reference evidence="2 3" key="1">
    <citation type="submission" date="2017-12" db="EMBL/GenBank/DDBJ databases">
        <title>Complete genome sequence of Spiroplasma floricola 23-6 (ATCC 29989).</title>
        <authorList>
            <person name="Tsai Y.-M."/>
            <person name="Wu P.-S."/>
            <person name="Lo W.-S."/>
            <person name="Kuo C.-H."/>
        </authorList>
    </citation>
    <scope>NUCLEOTIDE SEQUENCE [LARGE SCALE GENOMIC DNA]</scope>
    <source>
        <strain evidence="2 3">23-6</strain>
    </source>
</reference>
<dbReference type="AlphaFoldDB" id="A0A2K8SDU6"/>
<keyword evidence="3" id="KW-1185">Reference proteome</keyword>
<organism evidence="2 3">
    <name type="scientific">Spiroplasma floricola 23-6</name>
    <dbReference type="NCBI Taxonomy" id="1336749"/>
    <lineage>
        <taxon>Bacteria</taxon>
        <taxon>Bacillati</taxon>
        <taxon>Mycoplasmatota</taxon>
        <taxon>Mollicutes</taxon>
        <taxon>Entomoplasmatales</taxon>
        <taxon>Spiroplasmataceae</taxon>
        <taxon>Spiroplasma</taxon>
    </lineage>
</organism>
<evidence type="ECO:0000313" key="3">
    <source>
        <dbReference type="Proteomes" id="UP000231823"/>
    </source>
</evidence>
<sequence length="145" mass="17145">MKKQYNLDNLSTLVKGNLVIIILSKRISLRMIRKYPDLYRLAYLHLMFIKNVEGISQVELADLTDTNTSTIHRNIQILIKNNYIEKKVSSRANENELYLTQKGESVVKDIIEWVNEYEKEMGFNEENTKELSLMFKKMITKYSDF</sequence>
<evidence type="ECO:0000259" key="1">
    <source>
        <dbReference type="Pfam" id="PF13601"/>
    </source>
</evidence>
<evidence type="ECO:0000313" key="2">
    <source>
        <dbReference type="EMBL" id="AUB31602.1"/>
    </source>
</evidence>
<name>A0A2K8SDU6_9MOLU</name>
<dbReference type="InterPro" id="IPR036388">
    <property type="entry name" value="WH-like_DNA-bd_sf"/>
</dbReference>
<dbReference type="OrthoDB" id="389216at2"/>
<dbReference type="InterPro" id="IPR027395">
    <property type="entry name" value="WH_DNA-bd_dom"/>
</dbReference>